<accession>A0ABS6TCG1</accession>
<reference evidence="8 9" key="1">
    <citation type="submission" date="2021-06" db="EMBL/GenBank/DDBJ databases">
        <title>Enterococcus alishanensis sp. nov., a novel lactic acid bacterium isolated from fresh coffee beans.</title>
        <authorList>
            <person name="Chen Y.-S."/>
        </authorList>
    </citation>
    <scope>NUCLEOTIDE SEQUENCE [LARGE SCALE GENOMIC DNA]</scope>
    <source>
        <strain evidence="8 9">ALS3</strain>
    </source>
</reference>
<evidence type="ECO:0000256" key="4">
    <source>
        <dbReference type="ARBA" id="ARBA00022989"/>
    </source>
</evidence>
<evidence type="ECO:0000256" key="1">
    <source>
        <dbReference type="ARBA" id="ARBA00004651"/>
    </source>
</evidence>
<gene>
    <name evidence="8" type="ORF">KUA55_07990</name>
</gene>
<feature type="transmembrane region" description="Helical" evidence="6">
    <location>
        <begin position="105"/>
        <end position="128"/>
    </location>
</feature>
<feature type="transmembrane region" description="Helical" evidence="6">
    <location>
        <begin position="12"/>
        <end position="32"/>
    </location>
</feature>
<organism evidence="8 9">
    <name type="scientific">Enterococcus alishanensis</name>
    <dbReference type="NCBI Taxonomy" id="1303817"/>
    <lineage>
        <taxon>Bacteria</taxon>
        <taxon>Bacillati</taxon>
        <taxon>Bacillota</taxon>
        <taxon>Bacilli</taxon>
        <taxon>Lactobacillales</taxon>
        <taxon>Enterococcaceae</taxon>
        <taxon>Enterococcus</taxon>
    </lineage>
</organism>
<feature type="transmembrane region" description="Helical" evidence="6">
    <location>
        <begin position="291"/>
        <end position="313"/>
    </location>
</feature>
<dbReference type="EMBL" id="JAHUZB010000003">
    <property type="protein sequence ID" value="MBV7390616.1"/>
    <property type="molecule type" value="Genomic_DNA"/>
</dbReference>
<keyword evidence="2" id="KW-1003">Cell membrane</keyword>
<feature type="transmembrane region" description="Helical" evidence="6">
    <location>
        <begin position="319"/>
        <end position="344"/>
    </location>
</feature>
<dbReference type="RefSeq" id="WP_218325675.1">
    <property type="nucleotide sequence ID" value="NZ_JAHUZB010000003.1"/>
</dbReference>
<dbReference type="InterPro" id="IPR011701">
    <property type="entry name" value="MFS"/>
</dbReference>
<dbReference type="PROSITE" id="PS50850">
    <property type="entry name" value="MFS"/>
    <property type="match status" value="1"/>
</dbReference>
<dbReference type="InterPro" id="IPR020846">
    <property type="entry name" value="MFS_dom"/>
</dbReference>
<dbReference type="InterPro" id="IPR050189">
    <property type="entry name" value="MFS_Efflux_Transporters"/>
</dbReference>
<feature type="transmembrane region" description="Helical" evidence="6">
    <location>
        <begin position="178"/>
        <end position="198"/>
    </location>
</feature>
<evidence type="ECO:0000256" key="2">
    <source>
        <dbReference type="ARBA" id="ARBA00022475"/>
    </source>
</evidence>
<evidence type="ECO:0000256" key="5">
    <source>
        <dbReference type="ARBA" id="ARBA00023136"/>
    </source>
</evidence>
<evidence type="ECO:0000256" key="6">
    <source>
        <dbReference type="SAM" id="Phobius"/>
    </source>
</evidence>
<comment type="subcellular location">
    <subcellularLocation>
        <location evidence="1">Cell membrane</location>
        <topology evidence="1">Multi-pass membrane protein</topology>
    </subcellularLocation>
</comment>
<comment type="caution">
    <text evidence="8">The sequence shown here is derived from an EMBL/GenBank/DDBJ whole genome shotgun (WGS) entry which is preliminary data.</text>
</comment>
<dbReference type="PANTHER" id="PTHR43124:SF3">
    <property type="entry name" value="CHLORAMPHENICOL EFFLUX PUMP RV0191"/>
    <property type="match status" value="1"/>
</dbReference>
<proteinExistence type="predicted"/>
<dbReference type="Proteomes" id="UP000774130">
    <property type="component" value="Unassembled WGS sequence"/>
</dbReference>
<feature type="transmembrane region" description="Helical" evidence="6">
    <location>
        <begin position="226"/>
        <end position="247"/>
    </location>
</feature>
<feature type="domain" description="Major facilitator superfamily (MFS) profile" evidence="7">
    <location>
        <begin position="8"/>
        <end position="412"/>
    </location>
</feature>
<name>A0ABS6TCG1_9ENTE</name>
<keyword evidence="3 6" id="KW-0812">Transmembrane</keyword>
<feature type="transmembrane region" description="Helical" evidence="6">
    <location>
        <begin position="389"/>
        <end position="411"/>
    </location>
</feature>
<feature type="transmembrane region" description="Helical" evidence="6">
    <location>
        <begin position="259"/>
        <end position="284"/>
    </location>
</feature>
<feature type="transmembrane region" description="Helical" evidence="6">
    <location>
        <begin position="81"/>
        <end position="99"/>
    </location>
</feature>
<dbReference type="PANTHER" id="PTHR43124">
    <property type="entry name" value="PURINE EFFLUX PUMP PBUE"/>
    <property type="match status" value="1"/>
</dbReference>
<keyword evidence="5 6" id="KW-0472">Membrane</keyword>
<protein>
    <submittedName>
        <fullName evidence="8">MFS transporter</fullName>
    </submittedName>
</protein>
<evidence type="ECO:0000313" key="9">
    <source>
        <dbReference type="Proteomes" id="UP000774130"/>
    </source>
</evidence>
<evidence type="ECO:0000259" key="7">
    <source>
        <dbReference type="PROSITE" id="PS50850"/>
    </source>
</evidence>
<keyword evidence="9" id="KW-1185">Reference proteome</keyword>
<feature type="transmembrane region" description="Helical" evidence="6">
    <location>
        <begin position="52"/>
        <end position="69"/>
    </location>
</feature>
<evidence type="ECO:0000313" key="8">
    <source>
        <dbReference type="EMBL" id="MBV7390616.1"/>
    </source>
</evidence>
<evidence type="ECO:0000256" key="3">
    <source>
        <dbReference type="ARBA" id="ARBA00022692"/>
    </source>
</evidence>
<keyword evidence="4 6" id="KW-1133">Transmembrane helix</keyword>
<dbReference type="Pfam" id="PF07690">
    <property type="entry name" value="MFS_1"/>
    <property type="match status" value="1"/>
</dbReference>
<sequence length="428" mass="46809">MGTVVKTGLKKNFLTIILLALAGSIIYGLPYFRSYYYDAYVTAYNLTNTQMGMLGSAYGFIGLVSYFIGGVLADRFAAKKLLVFSLLATGLGGFLHLFVSSFWPLFFIYGLWGITSLLTFWPALMKIVRMQANDDEQSRAYGLFEGTRGITNVIHLAIATAIFGFFQSRATALVGLNWIIIFYSVIPIVCGLAFIFILKEPTSVEENQAQEKLTFKDVIDVLKMPALWLSIGIMFTSYVFNMSIYYFTPYASNVIGTSAVFAAVVAMLAQYCRLVAAPFGGFLADKISKSMVMFAGFVFLALGTFLLIVSSGVSGQLQVVVLVVAASMVYIAMYSNYGIFFSFLSEGGIPLRLSGVAIGLASTLGYLPEVVVPLAAGNILDRYPGNTGYFIYFSIMIAMAAIGAVLCIIWSKTYGKKYRLKMAAKEAK</sequence>